<dbReference type="PANTHER" id="PTHR48022">
    <property type="entry name" value="PLASTIDIC GLUCOSE TRANSPORTER 4"/>
    <property type="match status" value="1"/>
</dbReference>
<dbReference type="InterPro" id="IPR050360">
    <property type="entry name" value="MFS_Sugar_Transporters"/>
</dbReference>
<feature type="transmembrane region" description="Helical" evidence="8">
    <location>
        <begin position="375"/>
        <end position="395"/>
    </location>
</feature>
<feature type="domain" description="Major facilitator superfamily (MFS) profile" evidence="9">
    <location>
        <begin position="51"/>
        <end position="503"/>
    </location>
</feature>
<feature type="transmembrane region" description="Helical" evidence="8">
    <location>
        <begin position="346"/>
        <end position="363"/>
    </location>
</feature>
<dbReference type="InterPro" id="IPR020846">
    <property type="entry name" value="MFS_dom"/>
</dbReference>
<dbReference type="InterPro" id="IPR003663">
    <property type="entry name" value="Sugar/inositol_transpt"/>
</dbReference>
<comment type="similarity">
    <text evidence="2 7">Belongs to the major facilitator superfamily. Sugar transporter (TC 2.A.1.1) family.</text>
</comment>
<evidence type="ECO:0000256" key="6">
    <source>
        <dbReference type="ARBA" id="ARBA00023136"/>
    </source>
</evidence>
<evidence type="ECO:0000313" key="10">
    <source>
        <dbReference type="EMBL" id="KAH6695541.1"/>
    </source>
</evidence>
<feature type="transmembrane region" description="Helical" evidence="8">
    <location>
        <begin position="304"/>
        <end position="326"/>
    </location>
</feature>
<dbReference type="Gene3D" id="1.20.1250.20">
    <property type="entry name" value="MFS general substrate transporter like domains"/>
    <property type="match status" value="1"/>
</dbReference>
<evidence type="ECO:0000256" key="2">
    <source>
        <dbReference type="ARBA" id="ARBA00010992"/>
    </source>
</evidence>
<dbReference type="SUPFAM" id="SSF103473">
    <property type="entry name" value="MFS general substrate transporter"/>
    <property type="match status" value="1"/>
</dbReference>
<feature type="transmembrane region" description="Helical" evidence="8">
    <location>
        <begin position="120"/>
        <end position="138"/>
    </location>
</feature>
<evidence type="ECO:0000256" key="4">
    <source>
        <dbReference type="ARBA" id="ARBA00022692"/>
    </source>
</evidence>
<keyword evidence="3 7" id="KW-0813">Transport</keyword>
<dbReference type="PRINTS" id="PR00171">
    <property type="entry name" value="SUGRTRNSPORT"/>
</dbReference>
<dbReference type="Proteomes" id="UP000770015">
    <property type="component" value="Unassembled WGS sequence"/>
</dbReference>
<accession>A0A9P8VLV8</accession>
<dbReference type="PROSITE" id="PS50850">
    <property type="entry name" value="MFS"/>
    <property type="match status" value="1"/>
</dbReference>
<dbReference type="InterPro" id="IPR005829">
    <property type="entry name" value="Sugar_transporter_CS"/>
</dbReference>
<evidence type="ECO:0000256" key="7">
    <source>
        <dbReference type="RuleBase" id="RU003346"/>
    </source>
</evidence>
<evidence type="ECO:0000256" key="5">
    <source>
        <dbReference type="ARBA" id="ARBA00022989"/>
    </source>
</evidence>
<dbReference type="Pfam" id="PF00083">
    <property type="entry name" value="Sugar_tr"/>
    <property type="match status" value="1"/>
</dbReference>
<evidence type="ECO:0000259" key="9">
    <source>
        <dbReference type="PROSITE" id="PS50850"/>
    </source>
</evidence>
<evidence type="ECO:0000256" key="3">
    <source>
        <dbReference type="ARBA" id="ARBA00022448"/>
    </source>
</evidence>
<dbReference type="GO" id="GO:0005351">
    <property type="term" value="F:carbohydrate:proton symporter activity"/>
    <property type="evidence" value="ECO:0007669"/>
    <property type="project" value="TreeGrafter"/>
</dbReference>
<dbReference type="PROSITE" id="PS00217">
    <property type="entry name" value="SUGAR_TRANSPORT_2"/>
    <property type="match status" value="1"/>
</dbReference>
<feature type="transmembrane region" description="Helical" evidence="8">
    <location>
        <begin position="415"/>
        <end position="439"/>
    </location>
</feature>
<feature type="transmembrane region" description="Helical" evidence="8">
    <location>
        <begin position="150"/>
        <end position="171"/>
    </location>
</feature>
<gene>
    <name evidence="10" type="ORF">F5X68DRAFT_258141</name>
</gene>
<dbReference type="NCBIfam" id="TIGR00879">
    <property type="entry name" value="SP"/>
    <property type="match status" value="1"/>
</dbReference>
<keyword evidence="4 8" id="KW-0812">Transmembrane</keyword>
<dbReference type="EMBL" id="JAGSXJ010000002">
    <property type="protein sequence ID" value="KAH6695541.1"/>
    <property type="molecule type" value="Genomic_DNA"/>
</dbReference>
<evidence type="ECO:0000256" key="1">
    <source>
        <dbReference type="ARBA" id="ARBA00004141"/>
    </source>
</evidence>
<organism evidence="10 11">
    <name type="scientific">Plectosphaerella plurivora</name>
    <dbReference type="NCBI Taxonomy" id="936078"/>
    <lineage>
        <taxon>Eukaryota</taxon>
        <taxon>Fungi</taxon>
        <taxon>Dikarya</taxon>
        <taxon>Ascomycota</taxon>
        <taxon>Pezizomycotina</taxon>
        <taxon>Sordariomycetes</taxon>
        <taxon>Hypocreomycetidae</taxon>
        <taxon>Glomerellales</taxon>
        <taxon>Plectosphaerellaceae</taxon>
        <taxon>Plectosphaerella</taxon>
    </lineage>
</organism>
<dbReference type="InterPro" id="IPR036259">
    <property type="entry name" value="MFS_trans_sf"/>
</dbReference>
<comment type="subcellular location">
    <subcellularLocation>
        <location evidence="1">Membrane</location>
        <topology evidence="1">Multi-pass membrane protein</topology>
    </subcellularLocation>
</comment>
<dbReference type="InterPro" id="IPR005828">
    <property type="entry name" value="MFS_sugar_transport-like"/>
</dbReference>
<dbReference type="PANTHER" id="PTHR48022:SF13">
    <property type="entry name" value="MAJOR FACILITATOR SUPERFAMILY (MFS) PROFILE DOMAIN-CONTAINING PROTEIN"/>
    <property type="match status" value="1"/>
</dbReference>
<reference evidence="10" key="1">
    <citation type="journal article" date="2021" name="Nat. Commun.">
        <title>Genetic determinants of endophytism in the Arabidopsis root mycobiome.</title>
        <authorList>
            <person name="Mesny F."/>
            <person name="Miyauchi S."/>
            <person name="Thiergart T."/>
            <person name="Pickel B."/>
            <person name="Atanasova L."/>
            <person name="Karlsson M."/>
            <person name="Huettel B."/>
            <person name="Barry K.W."/>
            <person name="Haridas S."/>
            <person name="Chen C."/>
            <person name="Bauer D."/>
            <person name="Andreopoulos W."/>
            <person name="Pangilinan J."/>
            <person name="LaButti K."/>
            <person name="Riley R."/>
            <person name="Lipzen A."/>
            <person name="Clum A."/>
            <person name="Drula E."/>
            <person name="Henrissat B."/>
            <person name="Kohler A."/>
            <person name="Grigoriev I.V."/>
            <person name="Martin F.M."/>
            <person name="Hacquard S."/>
        </authorList>
    </citation>
    <scope>NUCLEOTIDE SEQUENCE</scope>
    <source>
        <strain evidence="10">MPI-SDFR-AT-0117</strain>
    </source>
</reference>
<feature type="transmembrane region" description="Helical" evidence="8">
    <location>
        <begin position="478"/>
        <end position="499"/>
    </location>
</feature>
<keyword evidence="11" id="KW-1185">Reference proteome</keyword>
<protein>
    <submittedName>
        <fullName evidence="10">General substrate transporter</fullName>
    </submittedName>
</protein>
<comment type="caution">
    <text evidence="10">The sequence shown here is derived from an EMBL/GenBank/DDBJ whole genome shotgun (WGS) entry which is preliminary data.</text>
</comment>
<dbReference type="OrthoDB" id="6133115at2759"/>
<dbReference type="AlphaFoldDB" id="A0A9P8VLV8"/>
<dbReference type="FunFam" id="1.20.1250.20:FF:000134">
    <property type="entry name" value="MFS sugar transporter protein"/>
    <property type="match status" value="1"/>
</dbReference>
<evidence type="ECO:0000256" key="8">
    <source>
        <dbReference type="SAM" id="Phobius"/>
    </source>
</evidence>
<keyword evidence="5 8" id="KW-1133">Transmembrane helix</keyword>
<feature type="transmembrane region" description="Helical" evidence="8">
    <location>
        <begin position="183"/>
        <end position="201"/>
    </location>
</feature>
<feature type="transmembrane region" description="Helical" evidence="8">
    <location>
        <begin position="213"/>
        <end position="234"/>
    </location>
</feature>
<keyword evidence="6 8" id="KW-0472">Membrane</keyword>
<sequence length="546" mass="59370">MATRVSDEKHEVHEDLKAVVATKTVMGDEAYQAAQLKEPAPAIGPIALIIACAVAFCCSTTNGFDGSLFSTLLSNTAFKEFFGIDNKGTNVGVVTAMYQIGQVVALPFIGPAIDTWGRRAGMFIGGLIIFIGVVIQITCAQSHSLGQFMGGRFLLGFGVGIIGAAGPIYVVEICHPARRGIVTGLYNVMWPVGAFVASGAARGGVDIGGNTSWMIPVGLQAMFPGIVVLGAFFLPESPRWNYTRNKKEAATATLIQLHGNGNPESEWVKLQLREYEEFLEMDGSDKRWWDYSALFRNRASVYRLMCNCLVALFGQWAGNGIVSYYLSAFLDTAGIKGEKPQMNVQLGMNAVQIVFAGLGASIVDKVGRRPMLLTVNIVCGLCWVGIIVPASIANVKDGKDKEAAANVAPSVSQAMLAWVYLFQIAYSVGWTPLQALLPVEVLSYEMRAKGMAFSSLFMSCALMANQFGVPVALERIRWMTYIVFCVWCFVQTAILYFLVPETKNRTLEELDHIFASKNPVRASRQKKQYDLDASGTVLHVDPVSKA</sequence>
<dbReference type="GO" id="GO:0016020">
    <property type="term" value="C:membrane"/>
    <property type="evidence" value="ECO:0007669"/>
    <property type="project" value="UniProtKB-SubCell"/>
</dbReference>
<proteinExistence type="inferred from homology"/>
<name>A0A9P8VLV8_9PEZI</name>
<evidence type="ECO:0000313" key="11">
    <source>
        <dbReference type="Proteomes" id="UP000770015"/>
    </source>
</evidence>
<feature type="transmembrane region" description="Helical" evidence="8">
    <location>
        <begin position="451"/>
        <end position="472"/>
    </location>
</feature>